<dbReference type="PANTHER" id="PTHR10146:SF14">
    <property type="entry name" value="PYRIDOXAL PHOSPHATE HOMEOSTASIS PROTEIN"/>
    <property type="match status" value="1"/>
</dbReference>
<comment type="caution">
    <text evidence="5">The sequence shown here is derived from an EMBL/GenBank/DDBJ whole genome shotgun (WGS) entry which is preliminary data.</text>
</comment>
<comment type="similarity">
    <text evidence="2 3">Belongs to the pyridoxal phosphate-binding protein YggS/PROSC family.</text>
</comment>
<protein>
    <recommendedName>
        <fullName evidence="2">Pyridoxal phosphate homeostasis protein</fullName>
        <shortName evidence="2">PLP homeostasis protein</shortName>
    </recommendedName>
</protein>
<dbReference type="NCBIfam" id="TIGR00044">
    <property type="entry name" value="YggS family pyridoxal phosphate-dependent enzyme"/>
    <property type="match status" value="1"/>
</dbReference>
<sequence length="228" mass="25237">MSIAKHIAHINQLIRSVALSVQRNPNEITLMAVSKTHDIAAIKQALACGVTDFGENYLQEAENKIAALQKEPITWHFIGSLQSKKTADAACLFAWVHSVDRLKIAQLLSSHRPENMPLLNICIQVNLDEEQNKGGVAPEQLIALAREITALPRIKLRGLMAIPKPVATPEQQYQSLLRLKLLLIRLNQELSLNLDTLSMGMSDDLEAAIKAGSTIVRIGRAIFGERQR</sequence>
<keyword evidence="6" id="KW-1185">Reference proteome</keyword>
<dbReference type="InterPro" id="IPR029066">
    <property type="entry name" value="PLP-binding_barrel"/>
</dbReference>
<accession>A0ABV8CEB7</accession>
<name>A0ABV8CEB7_9GAMM</name>
<dbReference type="HAMAP" id="MF_02087">
    <property type="entry name" value="PLP_homeostasis"/>
    <property type="match status" value="1"/>
</dbReference>
<feature type="modified residue" description="N6-(pyridoxal phosphate)lysine" evidence="2">
    <location>
        <position position="35"/>
    </location>
</feature>
<keyword evidence="1 2" id="KW-0663">Pyridoxal phosphate</keyword>
<dbReference type="Pfam" id="PF01168">
    <property type="entry name" value="Ala_racemase_N"/>
    <property type="match status" value="1"/>
</dbReference>
<evidence type="ECO:0000256" key="2">
    <source>
        <dbReference type="HAMAP-Rule" id="MF_02087"/>
    </source>
</evidence>
<comment type="function">
    <text evidence="2">Pyridoxal 5'-phosphate (PLP)-binding protein, which is involved in PLP homeostasis.</text>
</comment>
<dbReference type="InterPro" id="IPR001608">
    <property type="entry name" value="Ala_racemase_N"/>
</dbReference>
<evidence type="ECO:0000259" key="4">
    <source>
        <dbReference type="Pfam" id="PF01168"/>
    </source>
</evidence>
<feature type="domain" description="Alanine racemase N-terminal" evidence="4">
    <location>
        <begin position="27"/>
        <end position="226"/>
    </location>
</feature>
<dbReference type="Gene3D" id="3.20.20.10">
    <property type="entry name" value="Alanine racemase"/>
    <property type="match status" value="1"/>
</dbReference>
<gene>
    <name evidence="5" type="ORF">ACFORL_05560</name>
</gene>
<dbReference type="PANTHER" id="PTHR10146">
    <property type="entry name" value="PROLINE SYNTHETASE CO-TRANSCRIBED BACTERIAL HOMOLOG PROTEIN"/>
    <property type="match status" value="1"/>
</dbReference>
<dbReference type="InterPro" id="IPR011078">
    <property type="entry name" value="PyrdxlP_homeostasis"/>
</dbReference>
<dbReference type="Proteomes" id="UP001595758">
    <property type="component" value="Unassembled WGS sequence"/>
</dbReference>
<reference evidence="6" key="1">
    <citation type="journal article" date="2019" name="Int. J. Syst. Evol. Microbiol.">
        <title>The Global Catalogue of Microorganisms (GCM) 10K type strain sequencing project: providing services to taxonomists for standard genome sequencing and annotation.</title>
        <authorList>
            <consortium name="The Broad Institute Genomics Platform"/>
            <consortium name="The Broad Institute Genome Sequencing Center for Infectious Disease"/>
            <person name="Wu L."/>
            <person name="Ma J."/>
        </authorList>
    </citation>
    <scope>NUCLEOTIDE SEQUENCE [LARGE SCALE GENOMIC DNA]</scope>
    <source>
        <strain evidence="6">CCUG 59858</strain>
    </source>
</reference>
<organism evidence="5 6">
    <name type="scientific">Legionella dresdenensis</name>
    <dbReference type="NCBI Taxonomy" id="450200"/>
    <lineage>
        <taxon>Bacteria</taxon>
        <taxon>Pseudomonadati</taxon>
        <taxon>Pseudomonadota</taxon>
        <taxon>Gammaproteobacteria</taxon>
        <taxon>Legionellales</taxon>
        <taxon>Legionellaceae</taxon>
        <taxon>Legionella</taxon>
    </lineage>
</organism>
<dbReference type="RefSeq" id="WP_382341926.1">
    <property type="nucleotide sequence ID" value="NZ_JBHSAB010000006.1"/>
</dbReference>
<evidence type="ECO:0000256" key="3">
    <source>
        <dbReference type="RuleBase" id="RU004514"/>
    </source>
</evidence>
<dbReference type="EMBL" id="JBHSAB010000006">
    <property type="protein sequence ID" value="MFC3908541.1"/>
    <property type="molecule type" value="Genomic_DNA"/>
</dbReference>
<dbReference type="PIRSF" id="PIRSF004848">
    <property type="entry name" value="YBL036c_PLPDEIII"/>
    <property type="match status" value="1"/>
</dbReference>
<evidence type="ECO:0000313" key="5">
    <source>
        <dbReference type="EMBL" id="MFC3908541.1"/>
    </source>
</evidence>
<evidence type="ECO:0000256" key="1">
    <source>
        <dbReference type="ARBA" id="ARBA00022898"/>
    </source>
</evidence>
<evidence type="ECO:0000313" key="6">
    <source>
        <dbReference type="Proteomes" id="UP001595758"/>
    </source>
</evidence>
<dbReference type="SUPFAM" id="SSF51419">
    <property type="entry name" value="PLP-binding barrel"/>
    <property type="match status" value="1"/>
</dbReference>
<proteinExistence type="inferred from homology"/>